<dbReference type="InterPro" id="IPR038340">
    <property type="entry name" value="MRP-L47_sf"/>
</dbReference>
<dbReference type="STRING" id="461836.A0A0L0DJW8"/>
<organism evidence="7 8">
    <name type="scientific">Thecamonas trahens ATCC 50062</name>
    <dbReference type="NCBI Taxonomy" id="461836"/>
    <lineage>
        <taxon>Eukaryota</taxon>
        <taxon>Apusozoa</taxon>
        <taxon>Apusomonadida</taxon>
        <taxon>Apusomonadidae</taxon>
        <taxon>Thecamonas</taxon>
    </lineage>
</organism>
<sequence length="183" mass="20132">MFALFRTGMVAQATGRQALSVAAMLSAKATSVVPSSPMTETEESETPGTAAAAAVRAAFTDMDVERGQHPVVGRAWSASELRLKSLEELHALWFVLLRERNKLNSEREAARSQVRPMAAPHRLEKTRKSMARIKRILGERSQAVESARLLLRQRADAKRELQSRIDAVREAFVAGTAPQQPSV</sequence>
<dbReference type="RefSeq" id="XP_013756000.1">
    <property type="nucleotide sequence ID" value="XM_013900546.1"/>
</dbReference>
<evidence type="ECO:0000256" key="3">
    <source>
        <dbReference type="ARBA" id="ARBA00022980"/>
    </source>
</evidence>
<keyword evidence="5" id="KW-0687">Ribonucleoprotein</keyword>
<protein>
    <recommendedName>
        <fullName evidence="6">Large ribosomal subunit protein uL29m</fullName>
    </recommendedName>
</protein>
<evidence type="ECO:0000313" key="8">
    <source>
        <dbReference type="Proteomes" id="UP000054408"/>
    </source>
</evidence>
<evidence type="ECO:0000256" key="6">
    <source>
        <dbReference type="ARBA" id="ARBA00035289"/>
    </source>
</evidence>
<dbReference type="EMBL" id="GL349468">
    <property type="protein sequence ID" value="KNC51603.1"/>
    <property type="molecule type" value="Genomic_DNA"/>
</dbReference>
<keyword evidence="8" id="KW-1185">Reference proteome</keyword>
<dbReference type="OrthoDB" id="270763at2759"/>
<evidence type="ECO:0000256" key="5">
    <source>
        <dbReference type="ARBA" id="ARBA00023274"/>
    </source>
</evidence>
<dbReference type="Proteomes" id="UP000054408">
    <property type="component" value="Unassembled WGS sequence"/>
</dbReference>
<dbReference type="eggNOG" id="KOG3331">
    <property type="taxonomic scope" value="Eukaryota"/>
</dbReference>
<comment type="subcellular location">
    <subcellularLocation>
        <location evidence="1">Mitochondrion</location>
    </subcellularLocation>
</comment>
<evidence type="ECO:0000256" key="2">
    <source>
        <dbReference type="ARBA" id="ARBA00009254"/>
    </source>
</evidence>
<dbReference type="Pfam" id="PF06984">
    <property type="entry name" value="MRP-L47"/>
    <property type="match status" value="1"/>
</dbReference>
<evidence type="ECO:0000313" key="7">
    <source>
        <dbReference type="EMBL" id="KNC51603.1"/>
    </source>
</evidence>
<dbReference type="GO" id="GO:0005762">
    <property type="term" value="C:mitochondrial large ribosomal subunit"/>
    <property type="evidence" value="ECO:0007669"/>
    <property type="project" value="TreeGrafter"/>
</dbReference>
<dbReference type="InterPro" id="IPR001854">
    <property type="entry name" value="Ribosomal_uL29"/>
</dbReference>
<evidence type="ECO:0000256" key="4">
    <source>
        <dbReference type="ARBA" id="ARBA00023128"/>
    </source>
</evidence>
<gene>
    <name evidence="7" type="ORF">AMSG_07512</name>
</gene>
<dbReference type="AlphaFoldDB" id="A0A0L0DJW8"/>
<dbReference type="PANTHER" id="PTHR21183">
    <property type="entry name" value="RIBOSOMAL PROTEIN L47, MITOCHONDRIAL-RELATED"/>
    <property type="match status" value="1"/>
</dbReference>
<dbReference type="Gene3D" id="6.10.330.20">
    <property type="match status" value="1"/>
</dbReference>
<dbReference type="GO" id="GO:0032543">
    <property type="term" value="P:mitochondrial translation"/>
    <property type="evidence" value="ECO:0007669"/>
    <property type="project" value="TreeGrafter"/>
</dbReference>
<dbReference type="GeneID" id="25566414"/>
<proteinExistence type="inferred from homology"/>
<dbReference type="CDD" id="cd00427">
    <property type="entry name" value="Ribosomal_L29_HIP"/>
    <property type="match status" value="1"/>
</dbReference>
<dbReference type="InterPro" id="IPR036049">
    <property type="entry name" value="Ribosomal_uL29_sf"/>
</dbReference>
<keyword evidence="4" id="KW-0496">Mitochondrion</keyword>
<reference evidence="7 8" key="1">
    <citation type="submission" date="2010-05" db="EMBL/GenBank/DDBJ databases">
        <title>The Genome Sequence of Thecamonas trahens ATCC 50062.</title>
        <authorList>
            <consortium name="The Broad Institute Genome Sequencing Platform"/>
            <person name="Russ C."/>
            <person name="Cuomo C."/>
            <person name="Shea T."/>
            <person name="Young S.K."/>
            <person name="Zeng Q."/>
            <person name="Koehrsen M."/>
            <person name="Haas B."/>
            <person name="Borodovsky M."/>
            <person name="Guigo R."/>
            <person name="Alvarado L."/>
            <person name="Berlin A."/>
            <person name="Bochicchio J."/>
            <person name="Borenstein D."/>
            <person name="Chapman S."/>
            <person name="Chen Z."/>
            <person name="Freedman E."/>
            <person name="Gellesch M."/>
            <person name="Goldberg J."/>
            <person name="Griggs A."/>
            <person name="Gujja S."/>
            <person name="Heilman E."/>
            <person name="Heiman D."/>
            <person name="Hepburn T."/>
            <person name="Howarth C."/>
            <person name="Jen D."/>
            <person name="Larson L."/>
            <person name="Mehta T."/>
            <person name="Park D."/>
            <person name="Pearson M."/>
            <person name="Roberts A."/>
            <person name="Saif S."/>
            <person name="Shenoy N."/>
            <person name="Sisk P."/>
            <person name="Stolte C."/>
            <person name="Sykes S."/>
            <person name="Thomson T."/>
            <person name="Walk T."/>
            <person name="White J."/>
            <person name="Yandava C."/>
            <person name="Burger G."/>
            <person name="Gray M.W."/>
            <person name="Holland P.W.H."/>
            <person name="King N."/>
            <person name="Lang F.B.F."/>
            <person name="Roger A.J."/>
            <person name="Ruiz-Trillo I."/>
            <person name="Lander E."/>
            <person name="Nusbaum C."/>
        </authorList>
    </citation>
    <scope>NUCLEOTIDE SEQUENCE [LARGE SCALE GENOMIC DNA]</scope>
    <source>
        <strain evidence="7 8">ATCC 50062</strain>
    </source>
</reference>
<dbReference type="GO" id="GO:0003735">
    <property type="term" value="F:structural constituent of ribosome"/>
    <property type="evidence" value="ECO:0007669"/>
    <property type="project" value="InterPro"/>
</dbReference>
<dbReference type="SUPFAM" id="SSF46561">
    <property type="entry name" value="Ribosomal protein L29 (L29p)"/>
    <property type="match status" value="1"/>
</dbReference>
<evidence type="ECO:0000256" key="1">
    <source>
        <dbReference type="ARBA" id="ARBA00004173"/>
    </source>
</evidence>
<dbReference type="PANTHER" id="PTHR21183:SF18">
    <property type="entry name" value="LARGE RIBOSOMAL SUBUNIT PROTEIN UL29M"/>
    <property type="match status" value="1"/>
</dbReference>
<accession>A0A0L0DJW8</accession>
<name>A0A0L0DJW8_THETB</name>
<keyword evidence="3 7" id="KW-0689">Ribosomal protein</keyword>
<dbReference type="InterPro" id="IPR010729">
    <property type="entry name" value="Ribosomal_uL29_mit"/>
</dbReference>
<comment type="similarity">
    <text evidence="2">Belongs to the universal ribosomal protein uL29 family.</text>
</comment>